<sequence>MGELLSTVVQVISSYVTRLLDRRAVSQDAKVGADLLDVILTLQELCLNGERLLTLADTLISSGESRADDQSEFTALLHRQSALINQLRRSIDGSRALLATVDVDFAFAMAPFLDGKSGLLTRWQQQAALSQFSTTTLFFLPAEAVTRVVADSPAASTATTLDRNRTDFVLVVANEVRNARRSEVPDIRAVADDKREAVLREVEHARSEIETARVLCGRLLTATQEAIGADATAQLRRTLTGRG</sequence>
<dbReference type="RefSeq" id="WP_145786004.1">
    <property type="nucleotide sequence ID" value="NZ_VIWZ01000002.1"/>
</dbReference>
<protein>
    <submittedName>
        <fullName evidence="1">Uncharacterized protein</fullName>
    </submittedName>
</protein>
<accession>A0A561VDP7</accession>
<keyword evidence="2" id="KW-1185">Reference proteome</keyword>
<dbReference type="AlphaFoldDB" id="A0A561VDP7"/>
<evidence type="ECO:0000313" key="1">
    <source>
        <dbReference type="EMBL" id="TWG09733.1"/>
    </source>
</evidence>
<dbReference type="GeneID" id="300131489"/>
<gene>
    <name evidence="1" type="ORF">FHU34_12182</name>
</gene>
<name>A0A561VDP7_9ACTN</name>
<organism evidence="1 2">
    <name type="scientific">Micromonospora taraxaci</name>
    <dbReference type="NCBI Taxonomy" id="1316803"/>
    <lineage>
        <taxon>Bacteria</taxon>
        <taxon>Bacillati</taxon>
        <taxon>Actinomycetota</taxon>
        <taxon>Actinomycetes</taxon>
        <taxon>Micromonosporales</taxon>
        <taxon>Micromonosporaceae</taxon>
        <taxon>Micromonospora</taxon>
    </lineage>
</organism>
<evidence type="ECO:0000313" key="2">
    <source>
        <dbReference type="Proteomes" id="UP000317685"/>
    </source>
</evidence>
<dbReference type="EMBL" id="VIWZ01000002">
    <property type="protein sequence ID" value="TWG09733.1"/>
    <property type="molecule type" value="Genomic_DNA"/>
</dbReference>
<dbReference type="OrthoDB" id="3387091at2"/>
<dbReference type="Proteomes" id="UP000317685">
    <property type="component" value="Unassembled WGS sequence"/>
</dbReference>
<comment type="caution">
    <text evidence="1">The sequence shown here is derived from an EMBL/GenBank/DDBJ whole genome shotgun (WGS) entry which is preliminary data.</text>
</comment>
<reference evidence="1 2" key="1">
    <citation type="submission" date="2019-06" db="EMBL/GenBank/DDBJ databases">
        <title>Sequencing the genomes of 1000 actinobacteria strains.</title>
        <authorList>
            <person name="Klenk H.-P."/>
        </authorList>
    </citation>
    <scope>NUCLEOTIDE SEQUENCE [LARGE SCALE GENOMIC DNA]</scope>
    <source>
        <strain evidence="1 2">DSM 45885</strain>
    </source>
</reference>
<proteinExistence type="predicted"/>